<sequence length="707" mass="79966">MQKIEVQSLGESPTVFIEQLQKELNVVIGKSRRVTRSKRFNEILEKMDEIFVKLNMAKLIQDRRIVSITGLQGVGKTKLVRDLYDLPDDLLPSTPGVGEIIPVLFTEKKGIIHPTYFVRKAVPNKVSGLYELEDIEITLEELNAKSRDYEENEQWLEVLVPQKHFNTDISLALLPGFERNKQEKSQKYLELFLTLSTSAVLVVNHKKLAQKPQQLLLDKISRAYKENAPIFVLSFAEELEEEQRKTIRDSISAKFDVAAEEQDRITFTGIAEEINSASQLIVDAIIKYGLTTTAGYQKQLDTLMDLASSLDGLIVDLEEELKHEALSQQLQFIESNSNKGNNINEITEAFNSYRKRVVAKANNEIEKVLTNHAGKCSDKMDQKLKGEQLGVWLKFKANFMKEMTFEQRIQLREDLREIWHGESSYEAEKKVIYSLENYIKEATIKLEDTNKHLYLDQPKSGSNELSLSNDIITKSLSNIERYLNPENEDITITPQDLEVLPIIAVGIAQEMLVASLVYENEALQKSREQLDEKLIRNILEEAHKITDDINNLSLSTSNVIKGAAVFFGIDAIDGTFNSFGALTSILTALGASSAAATPIGLAIVGAVGTGLAVNQGAQRIEKYKFERSIYAKETFNTVASIQRESTVAMIENILEEMEEKLVQAYHKRRGTNETFGLFEELEGRLHRLQLTCGKLQELAFRNAPYIH</sequence>
<proteinExistence type="predicted"/>
<dbReference type="Proteomes" id="UP000198553">
    <property type="component" value="Unassembled WGS sequence"/>
</dbReference>
<evidence type="ECO:0000313" key="3">
    <source>
        <dbReference type="Proteomes" id="UP000198553"/>
    </source>
</evidence>
<dbReference type="RefSeq" id="WP_090750280.1">
    <property type="nucleotide sequence ID" value="NZ_FOBW01000025.1"/>
</dbReference>
<feature type="coiled-coil region" evidence="1">
    <location>
        <begin position="647"/>
        <end position="698"/>
    </location>
</feature>
<name>A0A1H8K849_9BACI</name>
<protein>
    <submittedName>
        <fullName evidence="2">Uncharacterized protein</fullName>
    </submittedName>
</protein>
<organism evidence="2 3">
    <name type="scientific">Mesobacillus persicus</name>
    <dbReference type="NCBI Taxonomy" id="930146"/>
    <lineage>
        <taxon>Bacteria</taxon>
        <taxon>Bacillati</taxon>
        <taxon>Bacillota</taxon>
        <taxon>Bacilli</taxon>
        <taxon>Bacillales</taxon>
        <taxon>Bacillaceae</taxon>
        <taxon>Mesobacillus</taxon>
    </lineage>
</organism>
<dbReference type="OrthoDB" id="6635951at2"/>
<reference evidence="3" key="1">
    <citation type="submission" date="2016-10" db="EMBL/GenBank/DDBJ databases">
        <authorList>
            <person name="Varghese N."/>
            <person name="Submissions S."/>
        </authorList>
    </citation>
    <scope>NUCLEOTIDE SEQUENCE [LARGE SCALE GENOMIC DNA]</scope>
    <source>
        <strain evidence="3">B48,IBRC-M 10115,DSM 25386,CECT 8001</strain>
    </source>
</reference>
<keyword evidence="3" id="KW-1185">Reference proteome</keyword>
<accession>A0A1H8K849</accession>
<dbReference type="AlphaFoldDB" id="A0A1H8K849"/>
<dbReference type="EMBL" id="FOBW01000025">
    <property type="protein sequence ID" value="SEN88887.1"/>
    <property type="molecule type" value="Genomic_DNA"/>
</dbReference>
<dbReference type="STRING" id="930146.SAMN05192533_12519"/>
<evidence type="ECO:0000313" key="2">
    <source>
        <dbReference type="EMBL" id="SEN88887.1"/>
    </source>
</evidence>
<evidence type="ECO:0000256" key="1">
    <source>
        <dbReference type="SAM" id="Coils"/>
    </source>
</evidence>
<gene>
    <name evidence="2" type="ORF">SAMN05192533_12519</name>
</gene>
<keyword evidence="1" id="KW-0175">Coiled coil</keyword>